<gene>
    <name evidence="3" type="ORF">TSOC_011464</name>
</gene>
<dbReference type="PANTHER" id="PTHR33383:SF1">
    <property type="entry name" value="MEMBRANE PROTEIN INSERTION EFFICIENCY FACTOR-RELATED"/>
    <property type="match status" value="1"/>
</dbReference>
<organism evidence="3 4">
    <name type="scientific">Tetrabaena socialis</name>
    <dbReference type="NCBI Taxonomy" id="47790"/>
    <lineage>
        <taxon>Eukaryota</taxon>
        <taxon>Viridiplantae</taxon>
        <taxon>Chlorophyta</taxon>
        <taxon>core chlorophytes</taxon>
        <taxon>Chlorophyceae</taxon>
        <taxon>CS clade</taxon>
        <taxon>Chlamydomonadales</taxon>
        <taxon>Tetrabaenaceae</taxon>
        <taxon>Tetrabaena</taxon>
    </lineage>
</organism>
<comment type="caution">
    <text evidence="3">The sequence shown here is derived from an EMBL/GenBank/DDBJ whole genome shotgun (WGS) entry which is preliminary data.</text>
</comment>
<dbReference type="NCBIfam" id="TIGR00278">
    <property type="entry name" value="membrane protein insertion efficiency factor YidD"/>
    <property type="match status" value="1"/>
</dbReference>
<sequence length="206" mass="21072">MLHMLAAGVLRGGPAALAVEVPGGADPASAPRAAGGAGEASGDEERRRNATEGEGLIGNGVGSTAGGEGGGGPAAATPQEQPEGRAAAAGEEPPVSPGVRVALSLLAFYRGVLSPLMPSTCRFLPTCSNYSIESYKKYGTVRGTVLTAWRLLRCNPWGGRGYDPPAWPPVGLAPLYSVPYTPELTVVLGVALSYWLVTSTIDSLLR</sequence>
<dbReference type="Proteomes" id="UP000236333">
    <property type="component" value="Unassembled WGS sequence"/>
</dbReference>
<dbReference type="EMBL" id="PGGS01000636">
    <property type="protein sequence ID" value="PNH02547.1"/>
    <property type="molecule type" value="Genomic_DNA"/>
</dbReference>
<evidence type="ECO:0000256" key="1">
    <source>
        <dbReference type="SAM" id="MobiDB-lite"/>
    </source>
</evidence>
<keyword evidence="4" id="KW-1185">Reference proteome</keyword>
<name>A0A2J7ZQK4_9CHLO</name>
<reference evidence="3 4" key="1">
    <citation type="journal article" date="2017" name="Mol. Biol. Evol.">
        <title>The 4-celled Tetrabaena socialis nuclear genome reveals the essential components for genetic control of cell number at the origin of multicellularity in the volvocine lineage.</title>
        <authorList>
            <person name="Featherston J."/>
            <person name="Arakaki Y."/>
            <person name="Hanschen E.R."/>
            <person name="Ferris P.J."/>
            <person name="Michod R.E."/>
            <person name="Olson B.J.S.C."/>
            <person name="Nozaki H."/>
            <person name="Durand P.M."/>
        </authorList>
    </citation>
    <scope>NUCLEOTIDE SEQUENCE [LARGE SCALE GENOMIC DNA]</scope>
    <source>
        <strain evidence="3 4">NIES-571</strain>
    </source>
</reference>
<dbReference type="InterPro" id="IPR002696">
    <property type="entry name" value="Membr_insert_effic_factor_YidD"/>
</dbReference>
<keyword evidence="2" id="KW-0732">Signal</keyword>
<dbReference type="PANTHER" id="PTHR33383">
    <property type="entry name" value="MEMBRANE PROTEIN INSERTION EFFICIENCY FACTOR-RELATED"/>
    <property type="match status" value="1"/>
</dbReference>
<dbReference type="OrthoDB" id="1798at2759"/>
<feature type="compositionally biased region" description="Gly residues" evidence="1">
    <location>
        <begin position="55"/>
        <end position="73"/>
    </location>
</feature>
<evidence type="ECO:0000313" key="3">
    <source>
        <dbReference type="EMBL" id="PNH02547.1"/>
    </source>
</evidence>
<feature type="signal peptide" evidence="2">
    <location>
        <begin position="1"/>
        <end position="18"/>
    </location>
</feature>
<proteinExistence type="inferred from homology"/>
<feature type="chain" id="PRO_5014322226" description="Membrane protein insertion efficiency factor" evidence="2">
    <location>
        <begin position="19"/>
        <end position="206"/>
    </location>
</feature>
<feature type="region of interest" description="Disordered" evidence="1">
    <location>
        <begin position="24"/>
        <end position="95"/>
    </location>
</feature>
<dbReference type="Pfam" id="PF01809">
    <property type="entry name" value="YidD"/>
    <property type="match status" value="1"/>
</dbReference>
<feature type="compositionally biased region" description="Low complexity" evidence="1">
    <location>
        <begin position="24"/>
        <end position="34"/>
    </location>
</feature>
<evidence type="ECO:0008006" key="5">
    <source>
        <dbReference type="Google" id="ProtNLM"/>
    </source>
</evidence>
<dbReference type="HAMAP" id="MF_00386">
    <property type="entry name" value="UPF0161_YidD"/>
    <property type="match status" value="1"/>
</dbReference>
<protein>
    <recommendedName>
        <fullName evidence="5">Membrane protein insertion efficiency factor</fullName>
    </recommendedName>
</protein>
<evidence type="ECO:0000256" key="2">
    <source>
        <dbReference type="SAM" id="SignalP"/>
    </source>
</evidence>
<feature type="compositionally biased region" description="Low complexity" evidence="1">
    <location>
        <begin position="74"/>
        <end position="93"/>
    </location>
</feature>
<dbReference type="AlphaFoldDB" id="A0A2J7ZQK4"/>
<accession>A0A2J7ZQK4</accession>
<evidence type="ECO:0000313" key="4">
    <source>
        <dbReference type="Proteomes" id="UP000236333"/>
    </source>
</evidence>
<dbReference type="SMART" id="SM01234">
    <property type="entry name" value="Haemolytic"/>
    <property type="match status" value="1"/>
</dbReference>